<protein>
    <recommendedName>
        <fullName evidence="2">ACB domain-containing protein</fullName>
    </recommendedName>
</protein>
<dbReference type="PROSITE" id="PS51228">
    <property type="entry name" value="ACB_2"/>
    <property type="match status" value="1"/>
</dbReference>
<dbReference type="GO" id="GO:0000139">
    <property type="term" value="C:Golgi membrane"/>
    <property type="evidence" value="ECO:0007669"/>
    <property type="project" value="TreeGrafter"/>
</dbReference>
<dbReference type="FunFam" id="1.20.80.10:FF:000017">
    <property type="entry name" value="Golgi resident protein GCP60"/>
    <property type="match status" value="1"/>
</dbReference>
<evidence type="ECO:0000313" key="4">
    <source>
        <dbReference type="Proteomes" id="UP001152888"/>
    </source>
</evidence>
<keyword evidence="1" id="KW-0175">Coiled coil</keyword>
<feature type="coiled-coil region" evidence="1">
    <location>
        <begin position="126"/>
        <end position="184"/>
    </location>
</feature>
<sequence length="217" mass="25451">MAAEQVVDGTLSKSTTIGEADTGGIEYGLPLQEVYKLAFNFYKEKEGKAFHFSYEDKLQLVAFSQQVLHGPYAEAIHKLPALGTLDVVGRDRRIAWQKLGQLSADQARRGFVELLSRRCHLFFTYIEAHRREKKEQERRIKDEESRKLIEAQEKLKKEEEEKYLQEQLYKQEAIKRQIQQALNEQTYNQFRKYAEQQYPGNNLKIQNGFHTFNCIDI</sequence>
<dbReference type="InterPro" id="IPR014352">
    <property type="entry name" value="FERM/acyl-CoA-bd_prot_sf"/>
</dbReference>
<dbReference type="InterPro" id="IPR052269">
    <property type="entry name" value="Golgi-PI4KB_interaction"/>
</dbReference>
<dbReference type="EMBL" id="CAKOFQ010008743">
    <property type="protein sequence ID" value="CAH2015732.1"/>
    <property type="molecule type" value="Genomic_DNA"/>
</dbReference>
<feature type="domain" description="ACB" evidence="2">
    <location>
        <begin position="31"/>
        <end position="124"/>
    </location>
</feature>
<dbReference type="Pfam" id="PF00887">
    <property type="entry name" value="ACBP"/>
    <property type="match status" value="1"/>
</dbReference>
<reference evidence="3" key="1">
    <citation type="submission" date="2022-03" db="EMBL/GenBank/DDBJ databases">
        <authorList>
            <person name="Sayadi A."/>
        </authorList>
    </citation>
    <scope>NUCLEOTIDE SEQUENCE</scope>
</reference>
<evidence type="ECO:0000259" key="2">
    <source>
        <dbReference type="PROSITE" id="PS51228"/>
    </source>
</evidence>
<evidence type="ECO:0000313" key="3">
    <source>
        <dbReference type="EMBL" id="CAH2015732.1"/>
    </source>
</evidence>
<dbReference type="Proteomes" id="UP001152888">
    <property type="component" value="Unassembled WGS sequence"/>
</dbReference>
<organism evidence="3 4">
    <name type="scientific">Acanthoscelides obtectus</name>
    <name type="common">Bean weevil</name>
    <name type="synonym">Bruchus obtectus</name>
    <dbReference type="NCBI Taxonomy" id="200917"/>
    <lineage>
        <taxon>Eukaryota</taxon>
        <taxon>Metazoa</taxon>
        <taxon>Ecdysozoa</taxon>
        <taxon>Arthropoda</taxon>
        <taxon>Hexapoda</taxon>
        <taxon>Insecta</taxon>
        <taxon>Pterygota</taxon>
        <taxon>Neoptera</taxon>
        <taxon>Endopterygota</taxon>
        <taxon>Coleoptera</taxon>
        <taxon>Polyphaga</taxon>
        <taxon>Cucujiformia</taxon>
        <taxon>Chrysomeloidea</taxon>
        <taxon>Chrysomelidae</taxon>
        <taxon>Bruchinae</taxon>
        <taxon>Bruchini</taxon>
        <taxon>Acanthoscelides</taxon>
    </lineage>
</organism>
<dbReference type="PANTHER" id="PTHR22973">
    <property type="entry name" value="LD35087P"/>
    <property type="match status" value="1"/>
</dbReference>
<name>A0A9P0MK48_ACAOB</name>
<evidence type="ECO:0000256" key="1">
    <source>
        <dbReference type="SAM" id="Coils"/>
    </source>
</evidence>
<dbReference type="InterPro" id="IPR035984">
    <property type="entry name" value="Acyl-CoA-binding_sf"/>
</dbReference>
<keyword evidence="4" id="KW-1185">Reference proteome</keyword>
<dbReference type="AlphaFoldDB" id="A0A9P0MK48"/>
<accession>A0A9P0MK48</accession>
<dbReference type="InterPro" id="IPR000582">
    <property type="entry name" value="Acyl-CoA-binding_protein"/>
</dbReference>
<gene>
    <name evidence="3" type="ORF">ACAOBT_LOCUS34924</name>
</gene>
<comment type="caution">
    <text evidence="3">The sequence shown here is derived from an EMBL/GenBank/DDBJ whole genome shotgun (WGS) entry which is preliminary data.</text>
</comment>
<dbReference type="OrthoDB" id="5839451at2759"/>
<dbReference type="GO" id="GO:0000062">
    <property type="term" value="F:fatty-acyl-CoA binding"/>
    <property type="evidence" value="ECO:0007669"/>
    <property type="project" value="InterPro"/>
</dbReference>
<dbReference type="PANTHER" id="PTHR22973:SF12">
    <property type="entry name" value="LD35087P"/>
    <property type="match status" value="1"/>
</dbReference>
<dbReference type="SUPFAM" id="SSF47027">
    <property type="entry name" value="Acyl-CoA binding protein"/>
    <property type="match status" value="1"/>
</dbReference>
<dbReference type="Gene3D" id="1.20.80.10">
    <property type="match status" value="1"/>
</dbReference>
<proteinExistence type="predicted"/>